<dbReference type="SUPFAM" id="SSF111369">
    <property type="entry name" value="HlyD-like secretion proteins"/>
    <property type="match status" value="2"/>
</dbReference>
<feature type="coiled-coil region" evidence="3">
    <location>
        <begin position="146"/>
        <end position="209"/>
    </location>
</feature>
<proteinExistence type="predicted"/>
<gene>
    <name evidence="6" type="ORF">ACFOMF_11850</name>
</gene>
<dbReference type="InterPro" id="IPR059052">
    <property type="entry name" value="HH_YbhG-like"/>
</dbReference>
<dbReference type="Pfam" id="PF25881">
    <property type="entry name" value="HH_YBHG"/>
    <property type="match status" value="1"/>
</dbReference>
<evidence type="ECO:0000259" key="5">
    <source>
        <dbReference type="Pfam" id="PF25990"/>
    </source>
</evidence>
<name>A0ABV7T5J1_9GAMM</name>
<dbReference type="InterPro" id="IPR058636">
    <property type="entry name" value="Beta-barrel_YknX"/>
</dbReference>
<evidence type="ECO:0000259" key="4">
    <source>
        <dbReference type="Pfam" id="PF25881"/>
    </source>
</evidence>
<dbReference type="Pfam" id="PF25990">
    <property type="entry name" value="Beta-barrel_YknX"/>
    <property type="match status" value="1"/>
</dbReference>
<dbReference type="PANTHER" id="PTHR32347">
    <property type="entry name" value="EFFLUX SYSTEM COMPONENT YKNX-RELATED"/>
    <property type="match status" value="1"/>
</dbReference>
<dbReference type="Gene3D" id="2.40.30.170">
    <property type="match status" value="1"/>
</dbReference>
<dbReference type="InterPro" id="IPR050465">
    <property type="entry name" value="UPF0194_transport"/>
</dbReference>
<dbReference type="PANTHER" id="PTHR32347:SF29">
    <property type="entry name" value="UPF0194 MEMBRANE PROTEIN YBHG"/>
    <property type="match status" value="1"/>
</dbReference>
<evidence type="ECO:0000256" key="1">
    <source>
        <dbReference type="ARBA" id="ARBA00004196"/>
    </source>
</evidence>
<reference evidence="7" key="1">
    <citation type="journal article" date="2019" name="Int. J. Syst. Evol. Microbiol.">
        <title>The Global Catalogue of Microorganisms (GCM) 10K type strain sequencing project: providing services to taxonomists for standard genome sequencing and annotation.</title>
        <authorList>
            <consortium name="The Broad Institute Genomics Platform"/>
            <consortium name="The Broad Institute Genome Sequencing Center for Infectious Disease"/>
            <person name="Wu L."/>
            <person name="Ma J."/>
        </authorList>
    </citation>
    <scope>NUCLEOTIDE SEQUENCE [LARGE SCALE GENOMIC DNA]</scope>
    <source>
        <strain evidence="7">KCTC 42447</strain>
    </source>
</reference>
<evidence type="ECO:0000313" key="7">
    <source>
        <dbReference type="Proteomes" id="UP001595630"/>
    </source>
</evidence>
<sequence length="336" mass="36485">MKKRVIAGVVALALVGAGAWWMTRSTVPGDALVLYGNVDVRQVSLAFGGSERIHELRAEEGDRVQPGQVLAVLDTRTLALQVEQARAAVEAQEQALLRLRNGSRPEEIGQAQARAEAAAADTVLAQQELNRLRNIAQDTDGRAVSRQELEQAAARLRVALAQKQDASKALELTRLGPRDEDIAQAEALLRATRAELALLEHRLAQAELKAPAAAVIRSRLLEVGDMASPQKPVFALALADPKWIRAYITEPQLGHVRAGMPARVSTDSHPDQAIDGTVGYISSVAEFTPKSVQTEELRTSLVYEIRVRVQDTDDRLRLGMPATVTLALDAPRGRHP</sequence>
<organism evidence="6 7">
    <name type="scientific">Stutzerimonas tarimensis</name>
    <dbReference type="NCBI Taxonomy" id="1507735"/>
    <lineage>
        <taxon>Bacteria</taxon>
        <taxon>Pseudomonadati</taxon>
        <taxon>Pseudomonadota</taxon>
        <taxon>Gammaproteobacteria</taxon>
        <taxon>Pseudomonadales</taxon>
        <taxon>Pseudomonadaceae</taxon>
        <taxon>Stutzerimonas</taxon>
    </lineage>
</organism>
<evidence type="ECO:0000256" key="3">
    <source>
        <dbReference type="SAM" id="Coils"/>
    </source>
</evidence>
<keyword evidence="7" id="KW-1185">Reference proteome</keyword>
<protein>
    <submittedName>
        <fullName evidence="6">HlyD family efflux transporter periplasmic adaptor subunit</fullName>
    </submittedName>
</protein>
<dbReference type="RefSeq" id="WP_386365044.1">
    <property type="nucleotide sequence ID" value="NZ_JBHRXZ010000022.1"/>
</dbReference>
<dbReference type="EMBL" id="JBHRXZ010000022">
    <property type="protein sequence ID" value="MFC3608474.1"/>
    <property type="molecule type" value="Genomic_DNA"/>
</dbReference>
<comment type="subcellular location">
    <subcellularLocation>
        <location evidence="1">Cell envelope</location>
    </subcellularLocation>
</comment>
<dbReference type="Gene3D" id="2.40.50.100">
    <property type="match status" value="1"/>
</dbReference>
<feature type="domain" description="YknX-like beta-barrel" evidence="5">
    <location>
        <begin position="244"/>
        <end position="324"/>
    </location>
</feature>
<keyword evidence="2 3" id="KW-0175">Coiled coil</keyword>
<feature type="domain" description="YbhG-like alpha-helical hairpin" evidence="4">
    <location>
        <begin position="74"/>
        <end position="203"/>
    </location>
</feature>
<evidence type="ECO:0000256" key="2">
    <source>
        <dbReference type="ARBA" id="ARBA00023054"/>
    </source>
</evidence>
<dbReference type="Gene3D" id="1.10.287.470">
    <property type="entry name" value="Helix hairpin bin"/>
    <property type="match status" value="1"/>
</dbReference>
<accession>A0ABV7T5J1</accession>
<comment type="caution">
    <text evidence="6">The sequence shown here is derived from an EMBL/GenBank/DDBJ whole genome shotgun (WGS) entry which is preliminary data.</text>
</comment>
<evidence type="ECO:0000313" key="6">
    <source>
        <dbReference type="EMBL" id="MFC3608474.1"/>
    </source>
</evidence>
<dbReference type="Proteomes" id="UP001595630">
    <property type="component" value="Unassembled WGS sequence"/>
</dbReference>